<comment type="similarity">
    <text evidence="1">Belongs to the glycosyl hydrolase 16 family.</text>
</comment>
<accession>A0AAW0CVA6</accession>
<feature type="region of interest" description="Disordered" evidence="2">
    <location>
        <begin position="1"/>
        <end position="111"/>
    </location>
</feature>
<dbReference type="GO" id="GO:0004553">
    <property type="term" value="F:hydrolase activity, hydrolyzing O-glycosyl compounds"/>
    <property type="evidence" value="ECO:0007669"/>
    <property type="project" value="InterPro"/>
</dbReference>
<proteinExistence type="inferred from homology"/>
<keyword evidence="6" id="KW-1185">Reference proteome</keyword>
<evidence type="ECO:0000256" key="2">
    <source>
        <dbReference type="SAM" id="MobiDB-lite"/>
    </source>
</evidence>
<reference evidence="5 6" key="1">
    <citation type="submission" date="2024-01" db="EMBL/GenBank/DDBJ databases">
        <title>A draft genome for a cacao thread blight-causing isolate of Paramarasmius palmivorus.</title>
        <authorList>
            <person name="Baruah I.K."/>
            <person name="Bukari Y."/>
            <person name="Amoako-Attah I."/>
            <person name="Meinhardt L.W."/>
            <person name="Bailey B.A."/>
            <person name="Cohen S.P."/>
        </authorList>
    </citation>
    <scope>NUCLEOTIDE SEQUENCE [LARGE SCALE GENOMIC DNA]</scope>
    <source>
        <strain evidence="5 6">GH-12</strain>
    </source>
</reference>
<keyword evidence="3" id="KW-0472">Membrane</keyword>
<sequence length="630" mass="70776">MADPKYQSQTPSEVVQDPFASPALSRRSSFRVNESDSSGNSPASLRESRVLPGDEDRERDRQVQQSETQRRQAEEELANATSYIASQQRPRNHYRSYTRSSPSTPTSASFSQIPAPYSVASTHNNSPNISYVPLPGANSVNASSTAIRKAPAPRMRSNLLPALMHRPTLSSFTEKKDNGDSDPTNPYKDPTHSDVPKPWLQKPSPRILISYLMVYGMILLGFGAGALQCYLTYRDVKYNRMDRAPLCKVFEDDFSDGTEAWKSRWFREVNMDGFGNGQFEMTTSSDKNVYVEDGKLWLMPTLTSESLGDDGWNKVFGGVDSGVFTYNITDCTFNQTAKDAGFIDNPKGGGKIFDYDGYARACSATANSTAGTIIPPVQSARISTKFFNGTDRGEKGSIKYGRVEVRAKMPRGDWLWPAIWMLPTEDAYGAWPRSGEIDVVESKGNDLRYTNRGRNYVQGALNWGPSPALNGVGKSYSWWSDKRKGYDEDFHTYVLEWTPDWIRIYVDTRLHTLLEIKFDKPFFERGDFPSTIINETTGALQPLSDPWASSNSWSAPFDKDFYLILNVAVGGTNGWFPEVQGNKPWFNSNGRDIAMRDFALAKERWLPSWGTDQSRAMVVDSVRMYERCSA</sequence>
<dbReference type="SUPFAM" id="SSF49899">
    <property type="entry name" value="Concanavalin A-like lectins/glucanases"/>
    <property type="match status" value="1"/>
</dbReference>
<dbReference type="Gene3D" id="2.60.120.200">
    <property type="match status" value="1"/>
</dbReference>
<dbReference type="PROSITE" id="PS51762">
    <property type="entry name" value="GH16_2"/>
    <property type="match status" value="1"/>
</dbReference>
<dbReference type="Pfam" id="PF00722">
    <property type="entry name" value="Glyco_hydro_16"/>
    <property type="match status" value="1"/>
</dbReference>
<keyword evidence="3" id="KW-0812">Transmembrane</keyword>
<dbReference type="EMBL" id="JAYKXP010000026">
    <property type="protein sequence ID" value="KAK7044077.1"/>
    <property type="molecule type" value="Genomic_DNA"/>
</dbReference>
<dbReference type="InterPro" id="IPR013320">
    <property type="entry name" value="ConA-like_dom_sf"/>
</dbReference>
<dbReference type="Proteomes" id="UP001383192">
    <property type="component" value="Unassembled WGS sequence"/>
</dbReference>
<evidence type="ECO:0000256" key="1">
    <source>
        <dbReference type="ARBA" id="ARBA00006865"/>
    </source>
</evidence>
<evidence type="ECO:0000259" key="4">
    <source>
        <dbReference type="PROSITE" id="PS51762"/>
    </source>
</evidence>
<dbReference type="GO" id="GO:0005975">
    <property type="term" value="P:carbohydrate metabolic process"/>
    <property type="evidence" value="ECO:0007669"/>
    <property type="project" value="InterPro"/>
</dbReference>
<feature type="compositionally biased region" description="Basic and acidic residues" evidence="2">
    <location>
        <begin position="46"/>
        <end position="74"/>
    </location>
</feature>
<evidence type="ECO:0000313" key="6">
    <source>
        <dbReference type="Proteomes" id="UP001383192"/>
    </source>
</evidence>
<gene>
    <name evidence="5" type="ORF">VNI00_007793</name>
</gene>
<dbReference type="InterPro" id="IPR050546">
    <property type="entry name" value="Glycosyl_Hydrlase_16"/>
</dbReference>
<feature type="compositionally biased region" description="Polar residues" evidence="2">
    <location>
        <begin position="79"/>
        <end position="89"/>
    </location>
</feature>
<dbReference type="PANTHER" id="PTHR10963">
    <property type="entry name" value="GLYCOSYL HYDROLASE-RELATED"/>
    <property type="match status" value="1"/>
</dbReference>
<comment type="caution">
    <text evidence="5">The sequence shown here is derived from an EMBL/GenBank/DDBJ whole genome shotgun (WGS) entry which is preliminary data.</text>
</comment>
<feature type="compositionally biased region" description="Low complexity" evidence="2">
    <location>
        <begin position="97"/>
        <end position="107"/>
    </location>
</feature>
<evidence type="ECO:0000313" key="5">
    <source>
        <dbReference type="EMBL" id="KAK7044077.1"/>
    </source>
</evidence>
<protein>
    <recommendedName>
        <fullName evidence="4">GH16 domain-containing protein</fullName>
    </recommendedName>
</protein>
<feature type="compositionally biased region" description="Polar residues" evidence="2">
    <location>
        <begin position="1"/>
        <end position="13"/>
    </location>
</feature>
<feature type="compositionally biased region" description="Polar residues" evidence="2">
    <location>
        <begin position="26"/>
        <end position="43"/>
    </location>
</feature>
<feature type="domain" description="GH16" evidence="4">
    <location>
        <begin position="197"/>
        <end position="603"/>
    </location>
</feature>
<feature type="transmembrane region" description="Helical" evidence="3">
    <location>
        <begin position="208"/>
        <end position="233"/>
    </location>
</feature>
<keyword evidence="3" id="KW-1133">Transmembrane helix</keyword>
<feature type="region of interest" description="Disordered" evidence="2">
    <location>
        <begin position="166"/>
        <end position="198"/>
    </location>
</feature>
<evidence type="ECO:0000256" key="3">
    <source>
        <dbReference type="SAM" id="Phobius"/>
    </source>
</evidence>
<dbReference type="AlphaFoldDB" id="A0AAW0CVA6"/>
<name>A0AAW0CVA6_9AGAR</name>
<dbReference type="InterPro" id="IPR000757">
    <property type="entry name" value="Beta-glucanase-like"/>
</dbReference>
<organism evidence="5 6">
    <name type="scientific">Paramarasmius palmivorus</name>
    <dbReference type="NCBI Taxonomy" id="297713"/>
    <lineage>
        <taxon>Eukaryota</taxon>
        <taxon>Fungi</taxon>
        <taxon>Dikarya</taxon>
        <taxon>Basidiomycota</taxon>
        <taxon>Agaricomycotina</taxon>
        <taxon>Agaricomycetes</taxon>
        <taxon>Agaricomycetidae</taxon>
        <taxon>Agaricales</taxon>
        <taxon>Marasmiineae</taxon>
        <taxon>Marasmiaceae</taxon>
        <taxon>Paramarasmius</taxon>
    </lineage>
</organism>
<dbReference type="PANTHER" id="PTHR10963:SF55">
    <property type="entry name" value="GLYCOSIDE HYDROLASE FAMILY 16 PROTEIN"/>
    <property type="match status" value="1"/>
</dbReference>